<feature type="binding site" evidence="13">
    <location>
        <position position="252"/>
    </location>
    <ligand>
        <name>sn-glycerol 3-phosphate</name>
        <dbReference type="ChEBI" id="CHEBI:57597"/>
    </ligand>
</feature>
<keyword evidence="2 13" id="KW-0444">Lipid biosynthesis</keyword>
<reference evidence="20 21" key="1">
    <citation type="submission" date="2018-10" db="EMBL/GenBank/DDBJ databases">
        <title>Phylogenomics of Brevibacillus.</title>
        <authorList>
            <person name="Dunlap C."/>
        </authorList>
    </citation>
    <scope>NUCLEOTIDE SEQUENCE [LARGE SCALE GENOMIC DNA]</scope>
    <source>
        <strain evidence="20 21">JCM 12215</strain>
    </source>
</reference>
<dbReference type="InterPro" id="IPR036291">
    <property type="entry name" value="NAD(P)-bd_dom_sf"/>
</dbReference>
<dbReference type="NCBIfam" id="NF000942">
    <property type="entry name" value="PRK00094.1-4"/>
    <property type="match status" value="1"/>
</dbReference>
<evidence type="ECO:0000313" key="20">
    <source>
        <dbReference type="EMBL" id="RNB75365.1"/>
    </source>
</evidence>
<sequence length="351" mass="37641">MLEGALLIQKVAVIGAGSWGTALASVLAMNGHQVILWVRNPQTAEEINNTHRNEKYLPEITLPENIVATSDIQEAVAGMRIVLLAVPSHSMRDMCKKLAAHLEPDVLLLHATKGFELESLKRMSEVISEEVSPGIAARLAVLTGPSHAEEVVLQQPTTVVVASASEESMLRAQDLLMNPNFRVYTNPDLVGAEIAGALKNIIALGAGMSDGLGYGDNAKAALMTRGLAEISRLGSKLGAMPLTFLGLAGVGDMIATCTSKHSRNWRAGYMLGQGNKLEDVLEQMGMVVEGVRTTHATHALAQREQVEMPITSVLYGILFEGKTAKQGVEELMGRGKTYEMGLLNPDADRPE</sequence>
<feature type="domain" description="Glycerol-3-phosphate dehydrogenase NAD-dependent N-terminal" evidence="18">
    <location>
        <begin position="10"/>
        <end position="167"/>
    </location>
</feature>
<feature type="binding site" evidence="13">
    <location>
        <position position="148"/>
    </location>
    <ligand>
        <name>NADPH</name>
        <dbReference type="ChEBI" id="CHEBI:57783"/>
    </ligand>
</feature>
<feature type="binding site" evidence="16">
    <location>
        <position position="148"/>
    </location>
    <ligand>
        <name>NAD(+)</name>
        <dbReference type="ChEBI" id="CHEBI:57540"/>
    </ligand>
</feature>
<feature type="binding site" evidence="13">
    <location>
        <position position="199"/>
    </location>
    <ligand>
        <name>sn-glycerol 3-phosphate</name>
        <dbReference type="ChEBI" id="CHEBI:57597"/>
    </ligand>
</feature>
<evidence type="ECO:0000256" key="3">
    <source>
        <dbReference type="ARBA" id="ARBA00022857"/>
    </source>
</evidence>
<dbReference type="PIRSF" id="PIRSF000114">
    <property type="entry name" value="Glycerol-3-P_dh"/>
    <property type="match status" value="1"/>
</dbReference>
<feature type="binding site" evidence="13">
    <location>
        <position position="39"/>
    </location>
    <ligand>
        <name>NADPH</name>
        <dbReference type="ChEBI" id="CHEBI:57783"/>
    </ligand>
</feature>
<dbReference type="GO" id="GO:0005975">
    <property type="term" value="P:carbohydrate metabolic process"/>
    <property type="evidence" value="ECO:0007669"/>
    <property type="project" value="InterPro"/>
</dbReference>
<dbReference type="GO" id="GO:0141153">
    <property type="term" value="F:glycerol-3-phosphate dehydrogenase (NADP+) activity"/>
    <property type="evidence" value="ECO:0007669"/>
    <property type="project" value="RHEA"/>
</dbReference>
<name>A0A3M8CKH6_9BACL</name>
<feature type="binding site" evidence="13">
    <location>
        <position position="264"/>
    </location>
    <ligand>
        <name>sn-glycerol 3-phosphate</name>
        <dbReference type="ChEBI" id="CHEBI:57597"/>
    </ligand>
</feature>
<evidence type="ECO:0000256" key="8">
    <source>
        <dbReference type="ARBA" id="ARBA00023264"/>
    </source>
</evidence>
<organism evidence="20 21">
    <name type="scientific">Brevibacillus invocatus</name>
    <dbReference type="NCBI Taxonomy" id="173959"/>
    <lineage>
        <taxon>Bacteria</taxon>
        <taxon>Bacillati</taxon>
        <taxon>Bacillota</taxon>
        <taxon>Bacilli</taxon>
        <taxon>Bacillales</taxon>
        <taxon>Paenibacillaceae</taxon>
        <taxon>Brevibacillus</taxon>
    </lineage>
</organism>
<feature type="binding site" evidence="13">
    <location>
        <position position="56"/>
    </location>
    <ligand>
        <name>NADPH</name>
        <dbReference type="ChEBI" id="CHEBI:57783"/>
    </ligand>
</feature>
<dbReference type="FunFam" id="3.40.50.720:FF:000019">
    <property type="entry name" value="Glycerol-3-phosphate dehydrogenase [NAD(P)+]"/>
    <property type="match status" value="1"/>
</dbReference>
<dbReference type="HAMAP" id="MF_00394">
    <property type="entry name" value="NAD_Glyc3P_dehydrog"/>
    <property type="match status" value="1"/>
</dbReference>
<dbReference type="Pfam" id="PF01210">
    <property type="entry name" value="NAD_Gly3P_dh_N"/>
    <property type="match status" value="1"/>
</dbReference>
<evidence type="ECO:0000256" key="1">
    <source>
        <dbReference type="ARBA" id="ARBA00011009"/>
    </source>
</evidence>
<evidence type="ECO:0000259" key="18">
    <source>
        <dbReference type="Pfam" id="PF01210"/>
    </source>
</evidence>
<dbReference type="OrthoDB" id="9812273at2"/>
<dbReference type="InterPro" id="IPR006168">
    <property type="entry name" value="G3P_DH_NAD-dep"/>
</dbReference>
<evidence type="ECO:0000256" key="7">
    <source>
        <dbReference type="ARBA" id="ARBA00023209"/>
    </source>
</evidence>
<evidence type="ECO:0000256" key="11">
    <source>
        <dbReference type="ARBA" id="ARBA00069372"/>
    </source>
</evidence>
<evidence type="ECO:0000256" key="16">
    <source>
        <dbReference type="PIRSR" id="PIRSR000114-3"/>
    </source>
</evidence>
<dbReference type="GO" id="GO:0141152">
    <property type="term" value="F:glycerol-3-phosphate dehydrogenase (NAD+) activity"/>
    <property type="evidence" value="ECO:0007669"/>
    <property type="project" value="RHEA"/>
</dbReference>
<comment type="caution">
    <text evidence="20">The sequence shown here is derived from an EMBL/GenBank/DDBJ whole genome shotgun (WGS) entry which is preliminary data.</text>
</comment>
<dbReference type="NCBIfam" id="NF000940">
    <property type="entry name" value="PRK00094.1-2"/>
    <property type="match status" value="1"/>
</dbReference>
<evidence type="ECO:0000313" key="21">
    <source>
        <dbReference type="Proteomes" id="UP000282028"/>
    </source>
</evidence>
<dbReference type="GO" id="GO:0005829">
    <property type="term" value="C:cytosol"/>
    <property type="evidence" value="ECO:0007669"/>
    <property type="project" value="TreeGrafter"/>
</dbReference>
<feature type="binding site" evidence="13">
    <location>
        <position position="146"/>
    </location>
    <ligand>
        <name>sn-glycerol 3-phosphate</name>
        <dbReference type="ChEBI" id="CHEBI:57597"/>
    </ligand>
</feature>
<feature type="binding site" evidence="13">
    <location>
        <position position="144"/>
    </location>
    <ligand>
        <name>sn-glycerol 3-phosphate</name>
        <dbReference type="ChEBI" id="CHEBI:57597"/>
    </ligand>
</feature>
<dbReference type="GO" id="GO:0046168">
    <property type="term" value="P:glycerol-3-phosphate catabolic process"/>
    <property type="evidence" value="ECO:0007669"/>
    <property type="project" value="InterPro"/>
</dbReference>
<dbReference type="GO" id="GO:0006650">
    <property type="term" value="P:glycerophospholipid metabolic process"/>
    <property type="evidence" value="ECO:0007669"/>
    <property type="project" value="UniProtKB-UniRule"/>
</dbReference>
<feature type="binding site" evidence="13">
    <location>
        <position position="262"/>
    </location>
    <ligand>
        <name>sn-glycerol 3-phosphate</name>
        <dbReference type="ChEBI" id="CHEBI:57597"/>
    </ligand>
</feature>
<feature type="domain" description="Glycerol-3-phosphate dehydrogenase NAD-dependent C-terminal" evidence="19">
    <location>
        <begin position="188"/>
        <end position="328"/>
    </location>
</feature>
<keyword evidence="3 13" id="KW-0521">NADP</keyword>
<comment type="similarity">
    <text evidence="1 13 17">Belongs to the NAD-dependent glycerol-3-phosphate dehydrogenase family.</text>
</comment>
<feature type="binding site" evidence="13">
    <location>
        <position position="263"/>
    </location>
    <ligand>
        <name>NADPH</name>
        <dbReference type="ChEBI" id="CHEBI:57783"/>
    </ligand>
</feature>
<comment type="function">
    <text evidence="13">Catalyzes the reduction of the glycolytic intermediate dihydroxyacetone phosphate (DHAP) to sn-glycerol 3-phosphate (G3P), the key precursor for phospholipid synthesis.</text>
</comment>
<dbReference type="Pfam" id="PF07479">
    <property type="entry name" value="NAD_Gly3P_dh_C"/>
    <property type="match status" value="1"/>
</dbReference>
<evidence type="ECO:0000256" key="5">
    <source>
        <dbReference type="ARBA" id="ARBA00023027"/>
    </source>
</evidence>
<comment type="catalytic activity">
    <reaction evidence="9">
        <text>sn-glycerol 3-phosphate + NADP(+) = dihydroxyacetone phosphate + NADPH + H(+)</text>
        <dbReference type="Rhea" id="RHEA:11096"/>
        <dbReference type="ChEBI" id="CHEBI:15378"/>
        <dbReference type="ChEBI" id="CHEBI:57597"/>
        <dbReference type="ChEBI" id="CHEBI:57642"/>
        <dbReference type="ChEBI" id="CHEBI:57783"/>
        <dbReference type="ChEBI" id="CHEBI:58349"/>
        <dbReference type="EC" id="1.1.1.94"/>
    </reaction>
    <physiologicalReaction direction="right-to-left" evidence="9">
        <dbReference type="Rhea" id="RHEA:11098"/>
    </physiologicalReaction>
</comment>
<evidence type="ECO:0000256" key="9">
    <source>
        <dbReference type="ARBA" id="ARBA00052716"/>
    </source>
</evidence>
<keyword evidence="6 13" id="KW-0443">Lipid metabolism</keyword>
<evidence type="ECO:0000256" key="4">
    <source>
        <dbReference type="ARBA" id="ARBA00023002"/>
    </source>
</evidence>
<dbReference type="SUPFAM" id="SSF51735">
    <property type="entry name" value="NAD(P)-binding Rossmann-fold domains"/>
    <property type="match status" value="1"/>
</dbReference>
<dbReference type="EC" id="1.1.1.94" evidence="10 13"/>
<dbReference type="PROSITE" id="PS00957">
    <property type="entry name" value="NAD_G3PDH"/>
    <property type="match status" value="1"/>
</dbReference>
<keyword evidence="5 13" id="KW-0520">NAD</keyword>
<dbReference type="NCBIfam" id="NF000941">
    <property type="entry name" value="PRK00094.1-3"/>
    <property type="match status" value="1"/>
</dbReference>
<feature type="binding site" evidence="15">
    <location>
        <begin position="263"/>
        <end position="264"/>
    </location>
    <ligand>
        <name>substrate</name>
    </ligand>
</feature>
<protein>
    <recommendedName>
        <fullName evidence="11 13">Glycerol-3-phosphate dehydrogenase [NAD(P)+]</fullName>
        <ecNumber evidence="10 13">1.1.1.94</ecNumber>
    </recommendedName>
    <alternativeName>
        <fullName evidence="13">NAD(P)(+)-dependent glycerol-3-phosphate dehydrogenase</fullName>
    </alternativeName>
    <alternativeName>
        <fullName evidence="12 13">NAD(P)H-dependent dihydroxyacetone-phosphate reductase</fullName>
    </alternativeName>
</protein>
<dbReference type="PANTHER" id="PTHR11728">
    <property type="entry name" value="GLYCEROL-3-PHOSPHATE DEHYDROGENASE"/>
    <property type="match status" value="1"/>
</dbReference>
<comment type="caution">
    <text evidence="13">Lacks conserved residue(s) required for the propagation of feature annotation.</text>
</comment>
<dbReference type="PANTHER" id="PTHR11728:SF1">
    <property type="entry name" value="GLYCEROL-3-PHOSPHATE DEHYDROGENASE [NAD(+)] 2, CHLOROPLASTIC"/>
    <property type="match status" value="1"/>
</dbReference>
<evidence type="ECO:0000256" key="12">
    <source>
        <dbReference type="ARBA" id="ARBA00080511"/>
    </source>
</evidence>
<feature type="binding site" evidence="13">
    <location>
        <position position="287"/>
    </location>
    <ligand>
        <name>NADPH</name>
        <dbReference type="ChEBI" id="CHEBI:57783"/>
    </ligand>
</feature>
<comment type="pathway">
    <text evidence="13">Membrane lipid metabolism; glycerophospholipid metabolism.</text>
</comment>
<feature type="binding site" evidence="13">
    <location>
        <position position="19"/>
    </location>
    <ligand>
        <name>NADPH</name>
        <dbReference type="ChEBI" id="CHEBI:57783"/>
    </ligand>
</feature>
<keyword evidence="4 13" id="KW-0560">Oxidoreductase</keyword>
<feature type="binding site" evidence="13">
    <location>
        <position position="113"/>
    </location>
    <ligand>
        <name>NADPH</name>
        <dbReference type="ChEBI" id="CHEBI:57783"/>
    </ligand>
</feature>
<dbReference type="AlphaFoldDB" id="A0A3M8CKH6"/>
<dbReference type="PRINTS" id="PR00077">
    <property type="entry name" value="GPDHDRGNASE"/>
</dbReference>
<feature type="binding site" evidence="13">
    <location>
        <position position="18"/>
    </location>
    <ligand>
        <name>NADPH</name>
        <dbReference type="ChEBI" id="CHEBI:57783"/>
    </ligand>
</feature>
<dbReference type="Proteomes" id="UP000282028">
    <property type="component" value="Unassembled WGS sequence"/>
</dbReference>
<evidence type="ECO:0000256" key="13">
    <source>
        <dbReference type="HAMAP-Rule" id="MF_00394"/>
    </source>
</evidence>
<keyword evidence="7 13" id="KW-0594">Phospholipid biosynthesis</keyword>
<dbReference type="RefSeq" id="WP_122908328.1">
    <property type="nucleotide sequence ID" value="NZ_CBCSBE010000001.1"/>
</dbReference>
<keyword evidence="21" id="KW-1185">Reference proteome</keyword>
<dbReference type="Gene3D" id="3.40.50.720">
    <property type="entry name" value="NAD(P)-binding Rossmann-like Domain"/>
    <property type="match status" value="1"/>
</dbReference>
<comment type="catalytic activity">
    <reaction evidence="13">
        <text>sn-glycerol 3-phosphate + NAD(+) = dihydroxyacetone phosphate + NADH + H(+)</text>
        <dbReference type="Rhea" id="RHEA:11092"/>
        <dbReference type="ChEBI" id="CHEBI:15378"/>
        <dbReference type="ChEBI" id="CHEBI:57540"/>
        <dbReference type="ChEBI" id="CHEBI:57597"/>
        <dbReference type="ChEBI" id="CHEBI:57642"/>
        <dbReference type="ChEBI" id="CHEBI:57945"/>
        <dbReference type="EC" id="1.1.1.94"/>
    </reaction>
</comment>
<evidence type="ECO:0000256" key="10">
    <source>
        <dbReference type="ARBA" id="ARBA00066687"/>
    </source>
</evidence>
<dbReference type="GO" id="GO:0051287">
    <property type="term" value="F:NAD binding"/>
    <property type="evidence" value="ECO:0007669"/>
    <property type="project" value="InterPro"/>
</dbReference>
<dbReference type="InterPro" id="IPR011128">
    <property type="entry name" value="G3P_DH_NAD-dep_N"/>
</dbReference>
<evidence type="ECO:0000256" key="17">
    <source>
        <dbReference type="RuleBase" id="RU000437"/>
    </source>
</evidence>
<evidence type="ECO:0000256" key="15">
    <source>
        <dbReference type="PIRSR" id="PIRSR000114-2"/>
    </source>
</evidence>
<accession>A0A3M8CKH6</accession>
<comment type="subcellular location">
    <subcellularLocation>
        <location evidence="13">Cytoplasm</location>
    </subcellularLocation>
</comment>
<keyword evidence="8 13" id="KW-1208">Phospholipid metabolism</keyword>
<feature type="active site" description="Proton acceptor" evidence="13 14">
    <location>
        <position position="199"/>
    </location>
</feature>
<evidence type="ECO:0000256" key="14">
    <source>
        <dbReference type="PIRSR" id="PIRSR000114-1"/>
    </source>
</evidence>
<feature type="binding site" evidence="13">
    <location>
        <position position="113"/>
    </location>
    <ligand>
        <name>sn-glycerol 3-phosphate</name>
        <dbReference type="ChEBI" id="CHEBI:57597"/>
    </ligand>
</feature>
<evidence type="ECO:0000256" key="6">
    <source>
        <dbReference type="ARBA" id="ARBA00023098"/>
    </source>
</evidence>
<proteinExistence type="inferred from homology"/>
<gene>
    <name evidence="13" type="primary">gpsA</name>
    <name evidence="20" type="ORF">EDM52_07200</name>
</gene>
<dbReference type="SUPFAM" id="SSF48179">
    <property type="entry name" value="6-phosphogluconate dehydrogenase C-terminal domain-like"/>
    <property type="match status" value="1"/>
</dbReference>
<dbReference type="UniPathway" id="UPA00940"/>
<evidence type="ECO:0000259" key="19">
    <source>
        <dbReference type="Pfam" id="PF07479"/>
    </source>
</evidence>
<feature type="binding site" evidence="13">
    <location>
        <position position="263"/>
    </location>
    <ligand>
        <name>sn-glycerol 3-phosphate</name>
        <dbReference type="ChEBI" id="CHEBI:57597"/>
    </ligand>
</feature>
<keyword evidence="13" id="KW-0963">Cytoplasm</keyword>
<feature type="binding site" evidence="13">
    <location>
        <position position="289"/>
    </location>
    <ligand>
        <name>NADPH</name>
        <dbReference type="ChEBI" id="CHEBI:57783"/>
    </ligand>
</feature>
<dbReference type="InterPro" id="IPR006109">
    <property type="entry name" value="G3P_DH_NAD-dep_C"/>
</dbReference>
<feature type="binding site" evidence="16">
    <location>
        <position position="263"/>
    </location>
    <ligand>
        <name>NAD(+)</name>
        <dbReference type="ChEBI" id="CHEBI:57540"/>
    </ligand>
</feature>
<dbReference type="FunFam" id="1.10.1040.10:FF:000001">
    <property type="entry name" value="Glycerol-3-phosphate dehydrogenase [NAD(P)+]"/>
    <property type="match status" value="1"/>
</dbReference>
<feature type="binding site" evidence="15">
    <location>
        <position position="113"/>
    </location>
    <ligand>
        <name>substrate</name>
    </ligand>
</feature>
<dbReference type="Gene3D" id="1.10.1040.10">
    <property type="entry name" value="N-(1-d-carboxylethyl)-l-norvaline Dehydrogenase, domain 2"/>
    <property type="match status" value="1"/>
</dbReference>
<keyword evidence="13" id="KW-0547">Nucleotide-binding</keyword>
<feature type="binding site" evidence="16">
    <location>
        <begin position="15"/>
        <end position="20"/>
    </location>
    <ligand>
        <name>NAD(+)</name>
        <dbReference type="ChEBI" id="CHEBI:57540"/>
    </ligand>
</feature>
<evidence type="ECO:0000256" key="2">
    <source>
        <dbReference type="ARBA" id="ARBA00022516"/>
    </source>
</evidence>
<dbReference type="InterPro" id="IPR013328">
    <property type="entry name" value="6PGD_dom2"/>
</dbReference>
<dbReference type="GO" id="GO:0008654">
    <property type="term" value="P:phospholipid biosynthetic process"/>
    <property type="evidence" value="ECO:0007669"/>
    <property type="project" value="UniProtKB-KW"/>
</dbReference>
<dbReference type="EMBL" id="RHHR01000010">
    <property type="protein sequence ID" value="RNB75365.1"/>
    <property type="molecule type" value="Genomic_DNA"/>
</dbReference>
<dbReference type="GO" id="GO:0046167">
    <property type="term" value="P:glycerol-3-phosphate biosynthetic process"/>
    <property type="evidence" value="ECO:0007669"/>
    <property type="project" value="UniProtKB-UniRule"/>
</dbReference>
<dbReference type="InterPro" id="IPR008927">
    <property type="entry name" value="6-PGluconate_DH-like_C_sf"/>
</dbReference>